<proteinExistence type="predicted"/>
<reference evidence="1" key="1">
    <citation type="submission" date="2023-11" db="EMBL/GenBank/DDBJ databases">
        <title>Genome assemblies of two species of porcelain crab, Petrolisthes cinctipes and Petrolisthes manimaculis (Anomura: Porcellanidae).</title>
        <authorList>
            <person name="Angst P."/>
        </authorList>
    </citation>
    <scope>NUCLEOTIDE SEQUENCE</scope>
    <source>
        <strain evidence="1">PB745_02</strain>
        <tissue evidence="1">Gill</tissue>
    </source>
</reference>
<comment type="caution">
    <text evidence="1">The sequence shown here is derived from an EMBL/GenBank/DDBJ whole genome shotgun (WGS) entry which is preliminary data.</text>
</comment>
<gene>
    <name evidence="1" type="ORF">Pmani_006380</name>
</gene>
<keyword evidence="2" id="KW-1185">Reference proteome</keyword>
<dbReference type="EMBL" id="JAWZYT010000490">
    <property type="protein sequence ID" value="KAK4322887.1"/>
    <property type="molecule type" value="Genomic_DNA"/>
</dbReference>
<evidence type="ECO:0000313" key="2">
    <source>
        <dbReference type="Proteomes" id="UP001292094"/>
    </source>
</evidence>
<sequence length="232" mass="25597">MGGNDDALATVGRGRSERSHGLSVTWIVSPVCHMDCLPHGLSATWIVCHMDCLPHGLSTTWIACHLDCLPPGLPPEPRPTCSPVRCLHSTIPLLSLSAFFVPFFSQCLRRVSFLSLSAFMPLLSRWFCRSITPVFSVWSNPPSFNVSVMSSFSVTLTILFSIAQPQYFLPFNTASPSSLLALSSFHHLRRPFLPPPHHQHTCSGGPPILHTYYTEELDTPLFTQCCVVSAFG</sequence>
<organism evidence="1 2">
    <name type="scientific">Petrolisthes manimaculis</name>
    <dbReference type="NCBI Taxonomy" id="1843537"/>
    <lineage>
        <taxon>Eukaryota</taxon>
        <taxon>Metazoa</taxon>
        <taxon>Ecdysozoa</taxon>
        <taxon>Arthropoda</taxon>
        <taxon>Crustacea</taxon>
        <taxon>Multicrustacea</taxon>
        <taxon>Malacostraca</taxon>
        <taxon>Eumalacostraca</taxon>
        <taxon>Eucarida</taxon>
        <taxon>Decapoda</taxon>
        <taxon>Pleocyemata</taxon>
        <taxon>Anomura</taxon>
        <taxon>Galatheoidea</taxon>
        <taxon>Porcellanidae</taxon>
        <taxon>Petrolisthes</taxon>
    </lineage>
</organism>
<dbReference type="AlphaFoldDB" id="A0AAE1QD03"/>
<protein>
    <submittedName>
        <fullName evidence="1">Uncharacterized protein</fullName>
    </submittedName>
</protein>
<name>A0AAE1QD03_9EUCA</name>
<accession>A0AAE1QD03</accession>
<dbReference type="Proteomes" id="UP001292094">
    <property type="component" value="Unassembled WGS sequence"/>
</dbReference>
<evidence type="ECO:0000313" key="1">
    <source>
        <dbReference type="EMBL" id="KAK4322887.1"/>
    </source>
</evidence>